<dbReference type="PANTHER" id="PTHR39669">
    <property type="entry name" value="MEMBRANE-ASSOCIATED PROTEIN"/>
    <property type="match status" value="1"/>
</dbReference>
<protein>
    <submittedName>
        <fullName evidence="2">Uncharacterized protein</fullName>
    </submittedName>
</protein>
<proteinExistence type="predicted"/>
<feature type="transmembrane region" description="Helical" evidence="1">
    <location>
        <begin position="196"/>
        <end position="220"/>
    </location>
</feature>
<evidence type="ECO:0000313" key="2">
    <source>
        <dbReference type="EMBL" id="CAD2217474.1"/>
    </source>
</evidence>
<dbReference type="AlphaFoldDB" id="A0A7G2CF24"/>
<accession>A0A7G2CF24</accession>
<keyword evidence="3" id="KW-1185">Reference proteome</keyword>
<organism evidence="2 3">
    <name type="scientific">Angomonas deanei</name>
    <dbReference type="NCBI Taxonomy" id="59799"/>
    <lineage>
        <taxon>Eukaryota</taxon>
        <taxon>Discoba</taxon>
        <taxon>Euglenozoa</taxon>
        <taxon>Kinetoplastea</taxon>
        <taxon>Metakinetoplastina</taxon>
        <taxon>Trypanosomatida</taxon>
        <taxon>Trypanosomatidae</taxon>
        <taxon>Strigomonadinae</taxon>
        <taxon>Angomonas</taxon>
    </lineage>
</organism>
<feature type="transmembrane region" description="Helical" evidence="1">
    <location>
        <begin position="162"/>
        <end position="184"/>
    </location>
</feature>
<evidence type="ECO:0000256" key="1">
    <source>
        <dbReference type="SAM" id="Phobius"/>
    </source>
</evidence>
<dbReference type="EMBL" id="LR877153">
    <property type="protein sequence ID" value="CAD2217474.1"/>
    <property type="molecule type" value="Genomic_DNA"/>
</dbReference>
<dbReference type="PANTHER" id="PTHR39669:SF2">
    <property type="entry name" value="MEMBRANE-ASSOCIATED PROTEIN"/>
    <property type="match status" value="1"/>
</dbReference>
<evidence type="ECO:0000313" key="3">
    <source>
        <dbReference type="Proteomes" id="UP000515908"/>
    </source>
</evidence>
<gene>
    <name evidence="2" type="ORF">ADEAN_000495200</name>
</gene>
<name>A0A7G2CF24_9TRYP</name>
<dbReference type="VEuPathDB" id="TriTrypDB:ADEAN_000495200"/>
<keyword evidence="1" id="KW-0812">Transmembrane</keyword>
<reference evidence="2 3" key="1">
    <citation type="submission" date="2020-08" db="EMBL/GenBank/DDBJ databases">
        <authorList>
            <person name="Newling K."/>
            <person name="Davey J."/>
            <person name="Forrester S."/>
        </authorList>
    </citation>
    <scope>NUCLEOTIDE SEQUENCE [LARGE SCALE GENOMIC DNA]</scope>
    <source>
        <strain evidence="3">Crithidia deanei Carvalho (ATCC PRA-265)</strain>
    </source>
</reference>
<feature type="transmembrane region" description="Helical" evidence="1">
    <location>
        <begin position="64"/>
        <end position="87"/>
    </location>
</feature>
<dbReference type="Proteomes" id="UP000515908">
    <property type="component" value="Chromosome 09"/>
</dbReference>
<feature type="transmembrane region" description="Helical" evidence="1">
    <location>
        <begin position="426"/>
        <end position="446"/>
    </location>
</feature>
<keyword evidence="1" id="KW-1133">Transmembrane helix</keyword>
<keyword evidence="1" id="KW-0472">Membrane</keyword>
<dbReference type="OrthoDB" id="252716at2759"/>
<sequence>MDRIGSQWKYYVWPGFAVVIFLFFLFGISIIFCCRCCGCCCCCDCCVRWVNPTRQGKRKRARCWLWMWVVFAVLWACGVCVLVIYGADLIMTSADSALDNFQEGTIDYFNSTKEEITTLLSTDESDEIDVDLSAFDTVVDDLSSVVNTVRDDYFKYFNIARIVSYCVGAVGVFLLLWIIVFAACRPNSCGCPAGFSAIYFFFGIIYSLLAIVFTVVQYAMIAACGEVGLQYKREPGLFQWYLVPYCENEFNFASTRANIESEVAKAADSACAELLKYCDATDETYYYDDEEKRNRIFMCGKGITASSDCKTIDDLLEVIYDTSVKPILTNTLCANQPPSEFMEECTLISCADYCVNYDKPDIQAKTWAEDVAKAAQYAQNVSYALSIVTPLLQCNYIIDNVASAFQSLTQSDENGAQCANLQASSLMLACGFFVGALMYIMGIYVMHRGSWIWPEEPKKLD</sequence>
<feature type="transmembrane region" description="Helical" evidence="1">
    <location>
        <begin position="12"/>
        <end position="32"/>
    </location>
</feature>